<reference evidence="2" key="1">
    <citation type="submission" date="2025-08" db="UniProtKB">
        <authorList>
            <consortium name="Ensembl"/>
        </authorList>
    </citation>
    <scope>IDENTIFICATION</scope>
</reference>
<dbReference type="GO" id="GO:0005737">
    <property type="term" value="C:cytoplasm"/>
    <property type="evidence" value="ECO:0007669"/>
    <property type="project" value="TreeGrafter"/>
</dbReference>
<dbReference type="Proteomes" id="UP000694559">
    <property type="component" value="Unplaced"/>
</dbReference>
<evidence type="ECO:0000313" key="3">
    <source>
        <dbReference type="Proteomes" id="UP000694559"/>
    </source>
</evidence>
<dbReference type="GO" id="GO:0090251">
    <property type="term" value="P:protein localization involved in establishment of planar polarity"/>
    <property type="evidence" value="ECO:0007669"/>
    <property type="project" value="TreeGrafter"/>
</dbReference>
<accession>A0A8C6VEV7</accession>
<dbReference type="OMA" id="NVTEYEP"/>
<dbReference type="PANTHER" id="PTHR15176:SF1">
    <property type="entry name" value="NEPHROCYSTIN-1"/>
    <property type="match status" value="1"/>
</dbReference>
<feature type="region of interest" description="Disordered" evidence="1">
    <location>
        <begin position="68"/>
        <end position="87"/>
    </location>
</feature>
<name>A0A8C6VEV7_NAJNA</name>
<dbReference type="GO" id="GO:0005929">
    <property type="term" value="C:cilium"/>
    <property type="evidence" value="ECO:0007669"/>
    <property type="project" value="TreeGrafter"/>
</dbReference>
<keyword evidence="3" id="KW-1185">Reference proteome</keyword>
<proteinExistence type="predicted"/>
<protein>
    <submittedName>
        <fullName evidence="2">Uncharacterized protein</fullName>
    </submittedName>
</protein>
<reference evidence="2" key="2">
    <citation type="submission" date="2025-09" db="UniProtKB">
        <authorList>
            <consortium name="Ensembl"/>
        </authorList>
    </citation>
    <scope>IDENTIFICATION</scope>
</reference>
<feature type="region of interest" description="Disordered" evidence="1">
    <location>
        <begin position="1"/>
        <end position="21"/>
    </location>
</feature>
<evidence type="ECO:0000313" key="2">
    <source>
        <dbReference type="Ensembl" id="ENSNNAP00000001998.1"/>
    </source>
</evidence>
<dbReference type="AlphaFoldDB" id="A0A8C6VEV7"/>
<dbReference type="GeneTree" id="ENSGT00390000007701"/>
<dbReference type="PANTHER" id="PTHR15176">
    <property type="entry name" value="NEPHROCYSTIN"/>
    <property type="match status" value="1"/>
</dbReference>
<organism evidence="2 3">
    <name type="scientific">Naja naja</name>
    <name type="common">Indian cobra</name>
    <dbReference type="NCBI Taxonomy" id="35670"/>
    <lineage>
        <taxon>Eukaryota</taxon>
        <taxon>Metazoa</taxon>
        <taxon>Chordata</taxon>
        <taxon>Craniata</taxon>
        <taxon>Vertebrata</taxon>
        <taxon>Euteleostomi</taxon>
        <taxon>Lepidosauria</taxon>
        <taxon>Squamata</taxon>
        <taxon>Bifurcata</taxon>
        <taxon>Unidentata</taxon>
        <taxon>Episquamata</taxon>
        <taxon>Toxicofera</taxon>
        <taxon>Serpentes</taxon>
        <taxon>Colubroidea</taxon>
        <taxon>Elapidae</taxon>
        <taxon>Elapinae</taxon>
        <taxon>Naja</taxon>
    </lineage>
</organism>
<sequence>MSIQMTGRQSRRGPLQSALRRGRELREQVETLFQESKTVKALDSEKKKSLNERCLELKKSVDENTLTLQNLKKSDEPAPVGNYNQRKEEEEKQLFELSQQLEKLAAVLNQDNVVKDSSM</sequence>
<dbReference type="Ensembl" id="ENSNNAT00000002099.1">
    <property type="protein sequence ID" value="ENSNNAP00000001998.1"/>
    <property type="gene ID" value="ENSNNAG00000001399.1"/>
</dbReference>
<dbReference type="InterPro" id="IPR039687">
    <property type="entry name" value="NPHP1"/>
</dbReference>
<evidence type="ECO:0000256" key="1">
    <source>
        <dbReference type="SAM" id="MobiDB-lite"/>
    </source>
</evidence>